<feature type="chain" id="PRO_5020815353" evidence="2">
    <location>
        <begin position="25"/>
        <end position="322"/>
    </location>
</feature>
<name>A0A4D7QLR0_9HYPH</name>
<comment type="similarity">
    <text evidence="1">Belongs to the UPF0065 (bug) family.</text>
</comment>
<dbReference type="Pfam" id="PF03401">
    <property type="entry name" value="TctC"/>
    <property type="match status" value="1"/>
</dbReference>
<dbReference type="KEGG" id="paqt:E8L99_21425"/>
<dbReference type="RefSeq" id="WP_137101463.1">
    <property type="nucleotide sequence ID" value="NZ_CP039865.1"/>
</dbReference>
<evidence type="ECO:0000256" key="2">
    <source>
        <dbReference type="SAM" id="SignalP"/>
    </source>
</evidence>
<keyword evidence="4" id="KW-1185">Reference proteome</keyword>
<dbReference type="SUPFAM" id="SSF53850">
    <property type="entry name" value="Periplasmic binding protein-like II"/>
    <property type="match status" value="1"/>
</dbReference>
<organism evidence="3 4">
    <name type="scientific">Phreatobacter aquaticus</name>
    <dbReference type="NCBI Taxonomy" id="2570229"/>
    <lineage>
        <taxon>Bacteria</taxon>
        <taxon>Pseudomonadati</taxon>
        <taxon>Pseudomonadota</taxon>
        <taxon>Alphaproteobacteria</taxon>
        <taxon>Hyphomicrobiales</taxon>
        <taxon>Phreatobacteraceae</taxon>
        <taxon>Phreatobacter</taxon>
    </lineage>
</organism>
<dbReference type="Gene3D" id="3.40.190.150">
    <property type="entry name" value="Bordetella uptake gene, domain 1"/>
    <property type="match status" value="1"/>
</dbReference>
<dbReference type="OrthoDB" id="7374807at2"/>
<dbReference type="Gene3D" id="3.40.190.10">
    <property type="entry name" value="Periplasmic binding protein-like II"/>
    <property type="match status" value="1"/>
</dbReference>
<evidence type="ECO:0000313" key="3">
    <source>
        <dbReference type="EMBL" id="QCK88135.1"/>
    </source>
</evidence>
<keyword evidence="2" id="KW-0732">Signal</keyword>
<dbReference type="InterPro" id="IPR042100">
    <property type="entry name" value="Bug_dom1"/>
</dbReference>
<protein>
    <submittedName>
        <fullName evidence="3">Tripartite tricarboxylate transporter substrate binding protein</fullName>
    </submittedName>
</protein>
<dbReference type="PIRSF" id="PIRSF017082">
    <property type="entry name" value="YflP"/>
    <property type="match status" value="1"/>
</dbReference>
<sequence length="322" mass="33623">MTAMLSRRLVIAAGATGLAAPALAQAWPARPVRVVVPYSAGGGADTVSRILFQRLSEELGQSFFIENRGGAGGTLGANVVATATPDGYTVLYDATAHSANPTLFARLPYDTLAAFRPVFLSAVVPNLLLVNPGVKERTVAEIIAAAKAAPGRIDWASSGNGSAQHLALELFRTMAGIDVSHVPYRGGGPALNDLVAGQIRYFFSNASSSIGHVRGGSLRAIAHTSKTPLDLLPGLPAVADTLPGYEALEWNGVFVPAGTSDAIVARLNAGLNAVIRQPAIRERLQGLAVTVRENTPEEFGAFVRAEIEKWGAVIKAAGIRVE</sequence>
<dbReference type="PANTHER" id="PTHR42928">
    <property type="entry name" value="TRICARBOXYLATE-BINDING PROTEIN"/>
    <property type="match status" value="1"/>
</dbReference>
<dbReference type="CDD" id="cd13578">
    <property type="entry name" value="PBP2_Bug27"/>
    <property type="match status" value="1"/>
</dbReference>
<feature type="signal peptide" evidence="2">
    <location>
        <begin position="1"/>
        <end position="24"/>
    </location>
</feature>
<reference evidence="3 4" key="1">
    <citation type="submission" date="2019-04" db="EMBL/GenBank/DDBJ databases">
        <title>Phreatobacter aquaticus sp. nov.</title>
        <authorList>
            <person name="Choi A."/>
            <person name="Baek K."/>
        </authorList>
    </citation>
    <scope>NUCLEOTIDE SEQUENCE [LARGE SCALE GENOMIC DNA]</scope>
    <source>
        <strain evidence="3 4">NMCR1094</strain>
    </source>
</reference>
<dbReference type="PANTHER" id="PTHR42928:SF5">
    <property type="entry name" value="BLR1237 PROTEIN"/>
    <property type="match status" value="1"/>
</dbReference>
<dbReference type="AlphaFoldDB" id="A0A4D7QLR0"/>
<evidence type="ECO:0000256" key="1">
    <source>
        <dbReference type="ARBA" id="ARBA00006987"/>
    </source>
</evidence>
<proteinExistence type="inferred from homology"/>
<evidence type="ECO:0000313" key="4">
    <source>
        <dbReference type="Proteomes" id="UP000298588"/>
    </source>
</evidence>
<dbReference type="Proteomes" id="UP000298588">
    <property type="component" value="Chromosome"/>
</dbReference>
<dbReference type="InterPro" id="IPR005064">
    <property type="entry name" value="BUG"/>
</dbReference>
<gene>
    <name evidence="3" type="ORF">E8L99_21425</name>
</gene>
<dbReference type="EMBL" id="CP039865">
    <property type="protein sequence ID" value="QCK88135.1"/>
    <property type="molecule type" value="Genomic_DNA"/>
</dbReference>
<accession>A0A4D7QLR0</accession>